<evidence type="ECO:0000313" key="2">
    <source>
        <dbReference type="Proteomes" id="UP000536604"/>
    </source>
</evidence>
<evidence type="ECO:0000313" key="1">
    <source>
        <dbReference type="EMBL" id="MBB6122199.1"/>
    </source>
</evidence>
<gene>
    <name evidence="1" type="ORF">FHS13_004188</name>
</gene>
<dbReference type="RefSeq" id="WP_184293639.1">
    <property type="nucleotide sequence ID" value="NZ_JACHJO010000017.1"/>
</dbReference>
<dbReference type="EMBL" id="JACHJO010000017">
    <property type="protein sequence ID" value="MBB6122199.1"/>
    <property type="molecule type" value="Genomic_DNA"/>
</dbReference>
<sequence length="136" mass="14877">MAALHPFLDLTGERFGVPTFPWGWSRLFDPDLRTKAQLRAEGLSIAGLEVAGQLKWRSNRAGNIGGVRTANLYRRSLARPVRPLSPARERSLARAYLARCTCTSCGELHPYCLPTGNGRRCPQGCQSTSPQPQAAA</sequence>
<dbReference type="InterPro" id="IPR048142">
    <property type="entry name" value="QRL_CxxC_CxxC"/>
</dbReference>
<proteinExistence type="predicted"/>
<dbReference type="NCBIfam" id="NF041638">
    <property type="entry name" value="QRL_CxxC_CxxC"/>
    <property type="match status" value="1"/>
</dbReference>
<protein>
    <submittedName>
        <fullName evidence="1">Uncharacterized protein</fullName>
    </submittedName>
</protein>
<reference evidence="1 2" key="1">
    <citation type="submission" date="2020-08" db="EMBL/GenBank/DDBJ databases">
        <title>Genomic Encyclopedia of Type Strains, Phase III (KMG-III): the genomes of soil and plant-associated and newly described type strains.</title>
        <authorList>
            <person name="Whitman W."/>
        </authorList>
    </citation>
    <scope>NUCLEOTIDE SEQUENCE [LARGE SCALE GENOMIC DNA]</scope>
    <source>
        <strain evidence="1 2">CECT 8712</strain>
    </source>
</reference>
<comment type="caution">
    <text evidence="1">The sequence shown here is derived from an EMBL/GenBank/DDBJ whole genome shotgun (WGS) entry which is preliminary data.</text>
</comment>
<keyword evidence="2" id="KW-1185">Reference proteome</keyword>
<dbReference type="Proteomes" id="UP000536604">
    <property type="component" value="Unassembled WGS sequence"/>
</dbReference>
<organism evidence="1 2">
    <name type="scientific">Nocardiopsis algeriensis</name>
    <dbReference type="NCBI Taxonomy" id="1478215"/>
    <lineage>
        <taxon>Bacteria</taxon>
        <taxon>Bacillati</taxon>
        <taxon>Actinomycetota</taxon>
        <taxon>Actinomycetes</taxon>
        <taxon>Streptosporangiales</taxon>
        <taxon>Nocardiopsidaceae</taxon>
        <taxon>Nocardiopsis</taxon>
    </lineage>
</organism>
<dbReference type="AlphaFoldDB" id="A0A841ITF8"/>
<name>A0A841ITF8_9ACTN</name>
<accession>A0A841ITF8</accession>